<accession>A0A915I928</accession>
<organism evidence="2 3">
    <name type="scientific">Romanomermis culicivorax</name>
    <name type="common">Nematode worm</name>
    <dbReference type="NCBI Taxonomy" id="13658"/>
    <lineage>
        <taxon>Eukaryota</taxon>
        <taxon>Metazoa</taxon>
        <taxon>Ecdysozoa</taxon>
        <taxon>Nematoda</taxon>
        <taxon>Enoplea</taxon>
        <taxon>Dorylaimia</taxon>
        <taxon>Mermithida</taxon>
        <taxon>Mermithoidea</taxon>
        <taxon>Mermithidae</taxon>
        <taxon>Romanomermis</taxon>
    </lineage>
</organism>
<dbReference type="WBParaSite" id="nRc.2.0.1.t09810-RA">
    <property type="protein sequence ID" value="nRc.2.0.1.t09810-RA"/>
    <property type="gene ID" value="nRc.2.0.1.g09810"/>
</dbReference>
<keyword evidence="2" id="KW-1185">Reference proteome</keyword>
<sequence>MSQDSKLVNPGTRNTEIPGLVRPSAPTGGKSSSGSGLRSERIFLQRLMIDIDLFAIWLAIEVKHFFSVYDLICLEPRFKISKSKKISAATRRTIDLKALKTIRATYGNTITLTKIYINNIMQQIRDFIMKQ</sequence>
<name>A0A915I928_ROMCU</name>
<feature type="region of interest" description="Disordered" evidence="1">
    <location>
        <begin position="1"/>
        <end position="37"/>
    </location>
</feature>
<dbReference type="Proteomes" id="UP000887565">
    <property type="component" value="Unplaced"/>
</dbReference>
<evidence type="ECO:0000313" key="2">
    <source>
        <dbReference type="Proteomes" id="UP000887565"/>
    </source>
</evidence>
<feature type="compositionally biased region" description="Polar residues" evidence="1">
    <location>
        <begin position="1"/>
        <end position="15"/>
    </location>
</feature>
<protein>
    <submittedName>
        <fullName evidence="3">Uncharacterized protein</fullName>
    </submittedName>
</protein>
<evidence type="ECO:0000313" key="3">
    <source>
        <dbReference type="WBParaSite" id="nRc.2.0.1.t09810-RA"/>
    </source>
</evidence>
<reference evidence="3" key="1">
    <citation type="submission" date="2022-11" db="UniProtKB">
        <authorList>
            <consortium name="WormBaseParasite"/>
        </authorList>
    </citation>
    <scope>IDENTIFICATION</scope>
</reference>
<evidence type="ECO:0000256" key="1">
    <source>
        <dbReference type="SAM" id="MobiDB-lite"/>
    </source>
</evidence>
<proteinExistence type="predicted"/>
<dbReference type="AlphaFoldDB" id="A0A915I928"/>